<evidence type="ECO:0000256" key="3">
    <source>
        <dbReference type="ARBA" id="ARBA00022801"/>
    </source>
</evidence>
<proteinExistence type="inferred from homology"/>
<dbReference type="PANTHER" id="PTHR11769:SF37">
    <property type="entry name" value="HYALURONIDASE"/>
    <property type="match status" value="1"/>
</dbReference>
<reference evidence="13" key="1">
    <citation type="submission" date="2025-08" db="UniProtKB">
        <authorList>
            <consortium name="RefSeq"/>
        </authorList>
    </citation>
    <scope>IDENTIFICATION</scope>
</reference>
<keyword evidence="3 10" id="KW-0378">Hydrolase</keyword>
<evidence type="ECO:0000256" key="7">
    <source>
        <dbReference type="PIRSR" id="PIRSR038193-1"/>
    </source>
</evidence>
<keyword evidence="5 10" id="KW-0326">Glycosidase</keyword>
<keyword evidence="4 9" id="KW-1015">Disulfide bond</keyword>
<evidence type="ECO:0000256" key="6">
    <source>
        <dbReference type="PIRNR" id="PIRNR038193"/>
    </source>
</evidence>
<dbReference type="PRINTS" id="PR00846">
    <property type="entry name" value="GLHYDRLASE56"/>
</dbReference>
<evidence type="ECO:0000256" key="5">
    <source>
        <dbReference type="ARBA" id="ARBA00023295"/>
    </source>
</evidence>
<dbReference type="InParanoid" id="A0A6P7YHN3"/>
<dbReference type="InterPro" id="IPR018155">
    <property type="entry name" value="Hyaluronidase"/>
</dbReference>
<evidence type="ECO:0000256" key="8">
    <source>
        <dbReference type="PIRSR" id="PIRSR038193-2"/>
    </source>
</evidence>
<dbReference type="Pfam" id="PF01630">
    <property type="entry name" value="Glyco_hydro_56"/>
    <property type="match status" value="1"/>
</dbReference>
<dbReference type="Gene3D" id="3.20.20.70">
    <property type="entry name" value="Aldolase class I"/>
    <property type="match status" value="1"/>
</dbReference>
<feature type="disulfide bond" evidence="9">
    <location>
        <begin position="467"/>
        <end position="476"/>
    </location>
</feature>
<dbReference type="RefSeq" id="XP_030062545.1">
    <property type="nucleotide sequence ID" value="XM_030206685.1"/>
</dbReference>
<organism evidence="12 13">
    <name type="scientific">Microcaecilia unicolor</name>
    <dbReference type="NCBI Taxonomy" id="1415580"/>
    <lineage>
        <taxon>Eukaryota</taxon>
        <taxon>Metazoa</taxon>
        <taxon>Chordata</taxon>
        <taxon>Craniata</taxon>
        <taxon>Vertebrata</taxon>
        <taxon>Euteleostomi</taxon>
        <taxon>Amphibia</taxon>
        <taxon>Gymnophiona</taxon>
        <taxon>Siphonopidae</taxon>
        <taxon>Microcaecilia</taxon>
    </lineage>
</organism>
<keyword evidence="12" id="KW-1185">Reference proteome</keyword>
<dbReference type="GeneID" id="115472409"/>
<sequence length="513" mass="58889">MKHQRESDPNAQSPTSETRNGNEEKPMRVNELSSRTCYQQPCHLFLSFVLLLGNGLMNRCYGLKPSLPSILPNQPFVVFWNAPTARCQNAYGVPLSLNAFSIVHNKLENFIGGNITIFYYDQLGRYPYYMNSTAINGGCPQNSSLQSHLDQMVVDIKKAMPQSFMGLAVIDWEEWRPQWVRNWNKKNIYRSMSQKLVRNKNPNWTTDQVVKQAQWEFETAAQKFMSRTIEDARFQQPAGQWGYYLYPECYNYDYQINFANFTGHCPDIEVQRNNQLQWLWEVSKALYPSIYMEEVLKSSNQGNKFVKAKVIEAMRVAELPSSVCSLPVYVYSRPFYSYSLKPLTQVDLIYTIGQTAALGAQGVVLWGDVDYSRNKSNCQIVQKYLKTTLGPYIINVTMAAKLCSEFICNNNGRCLRKNSDLDTYLHLNSDSFIIRVEESGGQSYVSVKGSMSQNQKETMKEEFICHCYRGWTGKNCQAGAECQNSSKGLRLTWQWDWCVLIAISCGLLFLGHL</sequence>
<dbReference type="SUPFAM" id="SSF51445">
    <property type="entry name" value="(Trans)glycosidases"/>
    <property type="match status" value="1"/>
</dbReference>
<dbReference type="KEGG" id="muo:115472409"/>
<evidence type="ECO:0000256" key="10">
    <source>
        <dbReference type="RuleBase" id="RU610713"/>
    </source>
</evidence>
<comment type="similarity">
    <text evidence="2 6 10">Belongs to the glycosyl hydrolase 56 family.</text>
</comment>
<evidence type="ECO:0000256" key="9">
    <source>
        <dbReference type="PIRSR" id="PIRSR038193-3"/>
    </source>
</evidence>
<protein>
    <recommendedName>
        <fullName evidence="10">Hyaluronidase</fullName>
        <ecNumber evidence="10">3.2.1.35</ecNumber>
    </recommendedName>
</protein>
<dbReference type="GO" id="GO:0005975">
    <property type="term" value="P:carbohydrate metabolic process"/>
    <property type="evidence" value="ECO:0007669"/>
    <property type="project" value="UniProtKB-UniRule"/>
</dbReference>
<evidence type="ECO:0000256" key="2">
    <source>
        <dbReference type="ARBA" id="ARBA00008871"/>
    </source>
</evidence>
<feature type="region of interest" description="Disordered" evidence="11">
    <location>
        <begin position="1"/>
        <end position="28"/>
    </location>
</feature>
<dbReference type="PIRSF" id="PIRSF038193">
    <property type="entry name" value="Hyaluronidase"/>
    <property type="match status" value="1"/>
</dbReference>
<feature type="active site" description="Proton donor" evidence="7">
    <location>
        <position position="173"/>
    </location>
</feature>
<dbReference type="GO" id="GO:0004415">
    <property type="term" value="F:hyalurononglucosaminidase activity"/>
    <property type="evidence" value="ECO:0007669"/>
    <property type="project" value="UniProtKB-UniRule"/>
</dbReference>
<comment type="catalytic activity">
    <reaction evidence="1 10">
        <text>Random hydrolysis of (1-&gt;4)-linkages between N-acetyl-beta-D-glucosamine and D-glucuronate residues in hyaluronate.</text>
        <dbReference type="EC" id="3.2.1.35"/>
    </reaction>
</comment>
<gene>
    <name evidence="13" type="primary">LOC115472409</name>
</gene>
<name>A0A6P7YHN3_9AMPH</name>
<dbReference type="FunFam" id="3.20.20.70:FF:000065">
    <property type="entry name" value="Hyaluronidase"/>
    <property type="match status" value="1"/>
</dbReference>
<dbReference type="InterPro" id="IPR017853">
    <property type="entry name" value="GH"/>
</dbReference>
<accession>A0A6P7YHN3</accession>
<dbReference type="GlyCosmos" id="A0A6P7YHN3">
    <property type="glycosylation" value="1 site, No reported glycans"/>
</dbReference>
<feature type="disulfide bond" evidence="9">
    <location>
        <begin position="87"/>
        <end position="378"/>
    </location>
</feature>
<dbReference type="InterPro" id="IPR013785">
    <property type="entry name" value="Aldolase_TIM"/>
</dbReference>
<dbReference type="OrthoDB" id="5796153at2759"/>
<dbReference type="GO" id="GO:0031410">
    <property type="term" value="C:cytoplasmic vesicle"/>
    <property type="evidence" value="ECO:0007669"/>
    <property type="project" value="TreeGrafter"/>
</dbReference>
<evidence type="ECO:0000256" key="4">
    <source>
        <dbReference type="ARBA" id="ARBA00023157"/>
    </source>
</evidence>
<dbReference type="EC" id="3.2.1.35" evidence="10"/>
<dbReference type="AlphaFoldDB" id="A0A6P7YHN3"/>
<feature type="compositionally biased region" description="Polar residues" evidence="11">
    <location>
        <begin position="9"/>
        <end position="19"/>
    </location>
</feature>
<evidence type="ECO:0000313" key="12">
    <source>
        <dbReference type="Proteomes" id="UP000515156"/>
    </source>
</evidence>
<dbReference type="Proteomes" id="UP000515156">
    <property type="component" value="Chromosome 6"/>
</dbReference>
<dbReference type="GO" id="GO:0030214">
    <property type="term" value="P:hyaluronan catabolic process"/>
    <property type="evidence" value="ECO:0007669"/>
    <property type="project" value="TreeGrafter"/>
</dbReference>
<evidence type="ECO:0000313" key="13">
    <source>
        <dbReference type="RefSeq" id="XP_030062545.1"/>
    </source>
</evidence>
<evidence type="ECO:0000256" key="11">
    <source>
        <dbReference type="SAM" id="MobiDB-lite"/>
    </source>
</evidence>
<feature type="disulfide bond" evidence="9">
    <location>
        <begin position="408"/>
        <end position="465"/>
    </location>
</feature>
<feature type="disulfide bond" evidence="9">
    <location>
        <begin position="249"/>
        <end position="265"/>
    </location>
</feature>
<feature type="glycosylation site" description="N-linked (GlcNAc...) asparagine" evidence="8">
    <location>
        <position position="395"/>
    </location>
</feature>
<dbReference type="PANTHER" id="PTHR11769">
    <property type="entry name" value="HYALURONIDASE"/>
    <property type="match status" value="1"/>
</dbReference>
<feature type="disulfide bond" evidence="9">
    <location>
        <begin position="403"/>
        <end position="414"/>
    </location>
</feature>
<evidence type="ECO:0000256" key="1">
    <source>
        <dbReference type="ARBA" id="ARBA00000251"/>
    </source>
</evidence>